<protein>
    <recommendedName>
        <fullName evidence="1">CoA-binding domain-containing protein</fullName>
    </recommendedName>
</protein>
<dbReference type="InterPro" id="IPR036291">
    <property type="entry name" value="NAD(P)-bd_dom_sf"/>
</dbReference>
<accession>A0A645BE76</accession>
<dbReference type="SUPFAM" id="SSF51735">
    <property type="entry name" value="NAD(P)-binding Rossmann-fold domains"/>
    <property type="match status" value="1"/>
</dbReference>
<reference evidence="2" key="1">
    <citation type="submission" date="2019-08" db="EMBL/GenBank/DDBJ databases">
        <authorList>
            <person name="Kucharzyk K."/>
            <person name="Murdoch R.W."/>
            <person name="Higgins S."/>
            <person name="Loffler F."/>
        </authorList>
    </citation>
    <scope>NUCLEOTIDE SEQUENCE</scope>
</reference>
<sequence>MNFDSVKTIAIIGLSDNPDRPSYQVAQYLINQGYKIIPVNPNIQEALGQKSYPNLNSIPENINIDIIDVFRKSEEIVSVVQEIIDSGRKSIIWLQEGIENKEAVNLAKSHGLEISLGICLMKFHQNLKT</sequence>
<dbReference type="PANTHER" id="PTHR33303">
    <property type="entry name" value="CYTOPLASMIC PROTEIN-RELATED"/>
    <property type="match status" value="1"/>
</dbReference>
<comment type="caution">
    <text evidence="2">The sequence shown here is derived from an EMBL/GenBank/DDBJ whole genome shotgun (WGS) entry which is preliminary data.</text>
</comment>
<dbReference type="SMART" id="SM00881">
    <property type="entry name" value="CoA_binding"/>
    <property type="match status" value="1"/>
</dbReference>
<name>A0A645BE76_9ZZZZ</name>
<gene>
    <name evidence="2" type="primary">yccU_5</name>
    <name evidence="2" type="ORF">SDC9_110238</name>
</gene>
<dbReference type="Gene3D" id="3.40.50.720">
    <property type="entry name" value="NAD(P)-binding Rossmann-like Domain"/>
    <property type="match status" value="1"/>
</dbReference>
<dbReference type="InterPro" id="IPR003781">
    <property type="entry name" value="CoA-bd"/>
</dbReference>
<proteinExistence type="predicted"/>
<evidence type="ECO:0000313" key="2">
    <source>
        <dbReference type="EMBL" id="MPM63358.1"/>
    </source>
</evidence>
<dbReference type="EMBL" id="VSSQ01019367">
    <property type="protein sequence ID" value="MPM63358.1"/>
    <property type="molecule type" value="Genomic_DNA"/>
</dbReference>
<organism evidence="2">
    <name type="scientific">bioreactor metagenome</name>
    <dbReference type="NCBI Taxonomy" id="1076179"/>
    <lineage>
        <taxon>unclassified sequences</taxon>
        <taxon>metagenomes</taxon>
        <taxon>ecological metagenomes</taxon>
    </lineage>
</organism>
<dbReference type="Pfam" id="PF13380">
    <property type="entry name" value="CoA_binding_2"/>
    <property type="match status" value="1"/>
</dbReference>
<dbReference type="AlphaFoldDB" id="A0A645BE76"/>
<feature type="domain" description="CoA-binding" evidence="1">
    <location>
        <begin position="2"/>
        <end position="98"/>
    </location>
</feature>
<evidence type="ECO:0000259" key="1">
    <source>
        <dbReference type="SMART" id="SM00881"/>
    </source>
</evidence>
<dbReference type="PANTHER" id="PTHR33303:SF2">
    <property type="entry name" value="COA-BINDING DOMAIN-CONTAINING PROTEIN"/>
    <property type="match status" value="1"/>
</dbReference>